<dbReference type="PANTHER" id="PTHR43482:SF1">
    <property type="entry name" value="PROTEIN AST1-RELATED"/>
    <property type="match status" value="1"/>
</dbReference>
<dbReference type="EMBL" id="ACZI02000001">
    <property type="protein sequence ID" value="EFV12284.2"/>
    <property type="molecule type" value="Genomic_DNA"/>
</dbReference>
<comment type="caution">
    <text evidence="2">The sequence shown here is derived from an EMBL/GenBank/DDBJ whole genome shotgun (WGS) entry which is preliminary data.</text>
</comment>
<name>E5XTM2_SEGRC</name>
<protein>
    <recommendedName>
        <fullName evidence="1">Enoyl reductase (ER) domain-containing protein</fullName>
    </recommendedName>
</protein>
<keyword evidence="3" id="KW-1185">Reference proteome</keyword>
<dbReference type="Pfam" id="PF13602">
    <property type="entry name" value="ADH_zinc_N_2"/>
    <property type="match status" value="1"/>
</dbReference>
<feature type="domain" description="Enoyl reductase (ER)" evidence="1">
    <location>
        <begin position="11"/>
        <end position="307"/>
    </location>
</feature>
<dbReference type="Proteomes" id="UP000004816">
    <property type="component" value="Unassembled WGS sequence"/>
</dbReference>
<evidence type="ECO:0000313" key="3">
    <source>
        <dbReference type="Proteomes" id="UP000004816"/>
    </source>
</evidence>
<organism evidence="2 3">
    <name type="scientific">Segniliparus rugosus (strain ATCC BAA-974 / DSM 45345 / CCUG 50838 / CIP 108380 / JCM 13579 / CDC 945)</name>
    <dbReference type="NCBI Taxonomy" id="679197"/>
    <lineage>
        <taxon>Bacteria</taxon>
        <taxon>Bacillati</taxon>
        <taxon>Actinomycetota</taxon>
        <taxon>Actinomycetes</taxon>
        <taxon>Mycobacteriales</taxon>
        <taxon>Segniliparaceae</taxon>
        <taxon>Segniliparus</taxon>
    </lineage>
</organism>
<dbReference type="HOGENOM" id="CLU_026673_3_3_11"/>
<gene>
    <name evidence="2" type="ORF">HMPREF9336_02844</name>
</gene>
<dbReference type="InterPro" id="IPR013154">
    <property type="entry name" value="ADH-like_N"/>
</dbReference>
<dbReference type="eggNOG" id="COG0604">
    <property type="taxonomic scope" value="Bacteria"/>
</dbReference>
<proteinExistence type="predicted"/>
<dbReference type="Pfam" id="PF08240">
    <property type="entry name" value="ADH_N"/>
    <property type="match status" value="1"/>
</dbReference>
<dbReference type="InterPro" id="IPR036291">
    <property type="entry name" value="NAD(P)-bd_dom_sf"/>
</dbReference>
<evidence type="ECO:0000259" key="1">
    <source>
        <dbReference type="SMART" id="SM00829"/>
    </source>
</evidence>
<dbReference type="SMART" id="SM00829">
    <property type="entry name" value="PKS_ER"/>
    <property type="match status" value="1"/>
</dbReference>
<dbReference type="InterPro" id="IPR011032">
    <property type="entry name" value="GroES-like_sf"/>
</dbReference>
<dbReference type="AlphaFoldDB" id="E5XTM2"/>
<dbReference type="Gene3D" id="3.90.180.10">
    <property type="entry name" value="Medium-chain alcohol dehydrogenases, catalytic domain"/>
    <property type="match status" value="1"/>
</dbReference>
<dbReference type="SUPFAM" id="SSF51735">
    <property type="entry name" value="NAD(P)-binding Rossmann-fold domains"/>
    <property type="match status" value="1"/>
</dbReference>
<dbReference type="SUPFAM" id="SSF50129">
    <property type="entry name" value="GroES-like"/>
    <property type="match status" value="1"/>
</dbReference>
<dbReference type="RefSeq" id="WP_021030013.1">
    <property type="nucleotide sequence ID" value="NZ_KI391953.1"/>
</dbReference>
<dbReference type="InterPro" id="IPR052585">
    <property type="entry name" value="Lipid_raft_assoc_Zn_ADH"/>
</dbReference>
<sequence>MAVEILAPAYGGTEVLETRVFPTPEPAPGEILVEVRAIGANPADWRRYSGEMGSDPAALPIKLGFEAAGVVAGLGEGVSAYAIGDEVAVGAPGGAYATHVTVPAHNAWRKPSNTSFEAASGLRAAGGTAAHLLAATNVGPGDVVLVHGGAGAVGSIVLQLVRALGARAVATASPARHEHVRKHGAEPVAYGPGLLDRLAPFGPFDAALDLAGTDEAVDSSLALVADRGRIATILAFSRAARDGFKALGHAPGADPGTGIRLASIPVLAELVEHGLLEIAVDRTYPLAEAGKAHEYLKTGHARGKVVLLP</sequence>
<evidence type="ECO:0000313" key="2">
    <source>
        <dbReference type="EMBL" id="EFV12284.2"/>
    </source>
</evidence>
<dbReference type="OrthoDB" id="4512359at2"/>
<dbReference type="GO" id="GO:0016491">
    <property type="term" value="F:oxidoreductase activity"/>
    <property type="evidence" value="ECO:0007669"/>
    <property type="project" value="InterPro"/>
</dbReference>
<dbReference type="PANTHER" id="PTHR43482">
    <property type="entry name" value="PROTEIN AST1-RELATED"/>
    <property type="match status" value="1"/>
</dbReference>
<dbReference type="Gene3D" id="3.40.50.720">
    <property type="entry name" value="NAD(P)-binding Rossmann-like Domain"/>
    <property type="match status" value="1"/>
</dbReference>
<accession>E5XTM2</accession>
<dbReference type="InterPro" id="IPR020843">
    <property type="entry name" value="ER"/>
</dbReference>
<dbReference type="CDD" id="cd05289">
    <property type="entry name" value="MDR_like_2"/>
    <property type="match status" value="1"/>
</dbReference>
<reference evidence="2 3" key="1">
    <citation type="journal article" date="2011" name="Stand. Genomic Sci.">
        <title>High quality draft genome sequence of Segniliparus rugosus CDC 945(T)= (ATCC BAA-974(T)).</title>
        <authorList>
            <person name="Earl A.M."/>
            <person name="Desjardins C.A."/>
            <person name="Fitzgerald M.G."/>
            <person name="Arachchi H.M."/>
            <person name="Zeng Q."/>
            <person name="Mehta T."/>
            <person name="Griggs A."/>
            <person name="Birren B.W."/>
            <person name="Toney N.C."/>
            <person name="Carr J."/>
            <person name="Posey J."/>
            <person name="Butler W.R."/>
        </authorList>
    </citation>
    <scope>NUCLEOTIDE SEQUENCE [LARGE SCALE GENOMIC DNA]</scope>
    <source>
        <strain evidence="3">ATCC BAA-974 / DSM 45345 / CCUG 50838 / CIP 108380 / JCM 13579 / CDC 945</strain>
    </source>
</reference>
<dbReference type="STRING" id="679197.HMPREF9336_02844"/>